<feature type="compositionally biased region" description="Polar residues" evidence="10">
    <location>
        <begin position="106"/>
        <end position="122"/>
    </location>
</feature>
<keyword evidence="7" id="KW-0809">Transit peptide</keyword>
<dbReference type="CDD" id="cd06160">
    <property type="entry name" value="S2P-M50_like_2"/>
    <property type="match status" value="1"/>
</dbReference>
<accession>A0A2D2Q563</accession>
<dbReference type="Pfam" id="PF02163">
    <property type="entry name" value="Peptidase_M50"/>
    <property type="match status" value="1"/>
</dbReference>
<sequence length="492" mass="52348">MIITAGLLAGAIALLGWGLYRALPYGKLGIIAWLQTLVLMLPWLVVFGTLSVGIVLNFAAVLFSLVLSIVAYIALGRWLRLLAATSDAPLPPLRSGRPEVDDVLAPSQSTPDSGEPLTTSAPSALPPDDLQGIQSIFSIDTYFATEYIPYKGGVICRGNLRGDAKAVHATLTERLQATLPDRYRLFMVPNSEGKAVVIILPATTTIARSTLLQKLTAVLLGVATLGTCLETSSVLQGFSLLNTPGLFQRSLPLALCLVLIAGARELGHWLMAKRYDAKLSPPFFLPAWQLGTFGAVTRIESFLKNRNELFDIAAAGAIASGALSLLFLGIGLVLSPSSSGLEVPTIFFQGSILVGTLSRLFLGDHLQSEVVAVHPLVIMGWLGLIITALNLMPAGQLDGGRIIQAIYGIKTAQRLTWITLIVLGLVAIVNPLALYWALIILLLQRDLDRPSLDEMTEPDDTRAGLGLLLLFLMAATLIPLAPGLAGQLGIGG</sequence>
<keyword evidence="8 11" id="KW-1133">Transmembrane helix</keyword>
<evidence type="ECO:0000259" key="12">
    <source>
        <dbReference type="Pfam" id="PF02163"/>
    </source>
</evidence>
<feature type="region of interest" description="Disordered" evidence="10">
    <location>
        <begin position="93"/>
        <end position="128"/>
    </location>
</feature>
<gene>
    <name evidence="13" type="ORF">BRW62_12270</name>
</gene>
<dbReference type="OrthoDB" id="494312at2"/>
<keyword evidence="4 13" id="KW-0645">Protease</keyword>
<dbReference type="GO" id="GO:0008233">
    <property type="term" value="F:peptidase activity"/>
    <property type="evidence" value="ECO:0007669"/>
    <property type="project" value="UniProtKB-KW"/>
</dbReference>
<reference evidence="14" key="2">
    <citation type="journal article" date="2022" name="Front. Microbiol.">
        <title>Comparative Genomic Analysis Revealed Distinct Molecular Components and Organization of CO2-Concentrating Mechanism in Thermophilic Cyanobacteria.</title>
        <authorList>
            <person name="Tang J."/>
            <person name="Zhou H."/>
            <person name="Yao D."/>
            <person name="Riaz S."/>
            <person name="You D."/>
            <person name="Klepacz-Smolka A."/>
            <person name="Daroch M."/>
        </authorList>
    </citation>
    <scope>NUCLEOTIDE SEQUENCE [LARGE SCALE GENOMIC DNA]</scope>
    <source>
        <strain evidence="14">PCC 6715</strain>
    </source>
</reference>
<dbReference type="GO" id="GO:0016020">
    <property type="term" value="C:membrane"/>
    <property type="evidence" value="ECO:0007669"/>
    <property type="project" value="UniProtKB-SubCell"/>
</dbReference>
<dbReference type="KEGG" id="slw:BRW62_12270"/>
<keyword evidence="14" id="KW-1185">Reference proteome</keyword>
<feature type="domain" description="Peptidase M50" evidence="12">
    <location>
        <begin position="253"/>
        <end position="409"/>
    </location>
</feature>
<organism evidence="13 14">
    <name type="scientific">Parathermosynechococcus lividus PCC 6715</name>
    <dbReference type="NCBI Taxonomy" id="1917166"/>
    <lineage>
        <taxon>Bacteria</taxon>
        <taxon>Bacillati</taxon>
        <taxon>Cyanobacteriota</taxon>
        <taxon>Cyanophyceae</taxon>
        <taxon>Acaryochloridales</taxon>
        <taxon>Thermosynechococcaceae</taxon>
        <taxon>Parathermosynechococcus</taxon>
    </lineage>
</organism>
<name>A0A2D2Q563_PARLV</name>
<comment type="similarity">
    <text evidence="3">Belongs to the peptidase M50B family.</text>
</comment>
<evidence type="ECO:0000313" key="13">
    <source>
        <dbReference type="EMBL" id="ATS19377.1"/>
    </source>
</evidence>
<evidence type="ECO:0000256" key="8">
    <source>
        <dbReference type="ARBA" id="ARBA00022989"/>
    </source>
</evidence>
<evidence type="ECO:0000256" key="7">
    <source>
        <dbReference type="ARBA" id="ARBA00022946"/>
    </source>
</evidence>
<evidence type="ECO:0000256" key="2">
    <source>
        <dbReference type="ARBA" id="ARBA00004141"/>
    </source>
</evidence>
<evidence type="ECO:0000256" key="4">
    <source>
        <dbReference type="ARBA" id="ARBA00022670"/>
    </source>
</evidence>
<dbReference type="PANTHER" id="PTHR31412">
    <property type="entry name" value="ZINC METALLOPROTEASE EGY1"/>
    <property type="match status" value="1"/>
</dbReference>
<comment type="cofactor">
    <cofactor evidence="1">
        <name>Zn(2+)</name>
        <dbReference type="ChEBI" id="CHEBI:29105"/>
    </cofactor>
</comment>
<protein>
    <submittedName>
        <fullName evidence="13">Site-2 protease family protein</fullName>
    </submittedName>
</protein>
<evidence type="ECO:0000256" key="10">
    <source>
        <dbReference type="SAM" id="MobiDB-lite"/>
    </source>
</evidence>
<dbReference type="AlphaFoldDB" id="A0A2D2Q563"/>
<comment type="subcellular location">
    <subcellularLocation>
        <location evidence="2">Membrane</location>
        <topology evidence="2">Multi-pass membrane protein</topology>
    </subcellularLocation>
</comment>
<dbReference type="InterPro" id="IPR008915">
    <property type="entry name" value="Peptidase_M50"/>
</dbReference>
<dbReference type="RefSeq" id="WP_099799707.1">
    <property type="nucleotide sequence ID" value="NZ_CP018092.1"/>
</dbReference>
<feature type="transmembrane region" description="Helical" evidence="11">
    <location>
        <begin position="463"/>
        <end position="485"/>
    </location>
</feature>
<dbReference type="EMBL" id="CP018092">
    <property type="protein sequence ID" value="ATS19377.1"/>
    <property type="molecule type" value="Genomic_DNA"/>
</dbReference>
<feature type="transmembrane region" description="Helical" evidence="11">
    <location>
        <begin position="415"/>
        <end position="443"/>
    </location>
</feature>
<feature type="transmembrane region" description="Helical" evidence="11">
    <location>
        <begin position="30"/>
        <end position="48"/>
    </location>
</feature>
<feature type="transmembrane region" description="Helical" evidence="11">
    <location>
        <begin position="54"/>
        <end position="75"/>
    </location>
</feature>
<evidence type="ECO:0000313" key="14">
    <source>
        <dbReference type="Proteomes" id="UP000231057"/>
    </source>
</evidence>
<keyword evidence="9 11" id="KW-0472">Membrane</keyword>
<evidence type="ECO:0000256" key="3">
    <source>
        <dbReference type="ARBA" id="ARBA00007931"/>
    </source>
</evidence>
<reference evidence="13 14" key="1">
    <citation type="submission" date="2016-11" db="EMBL/GenBank/DDBJ databases">
        <title>Complete genome sequence of thermophilic cyanobacteria strain Synechococcus sp. PCC6715.</title>
        <authorList>
            <person name="Tang J."/>
            <person name="Daroch M."/>
            <person name="Liang Y."/>
            <person name="Jiang D."/>
            <person name="Shah M."/>
        </authorList>
    </citation>
    <scope>NUCLEOTIDE SEQUENCE [LARGE SCALE GENOMIC DNA]</scope>
    <source>
        <strain evidence="13 14">PCC 6715</strain>
    </source>
</reference>
<feature type="transmembrane region" description="Helical" evidence="11">
    <location>
        <begin position="309"/>
        <end position="334"/>
    </location>
</feature>
<feature type="transmembrane region" description="Helical" evidence="11">
    <location>
        <begin position="6"/>
        <end position="23"/>
    </location>
</feature>
<evidence type="ECO:0000256" key="11">
    <source>
        <dbReference type="SAM" id="Phobius"/>
    </source>
</evidence>
<keyword evidence="5 11" id="KW-0812">Transmembrane</keyword>
<evidence type="ECO:0000256" key="6">
    <source>
        <dbReference type="ARBA" id="ARBA00022801"/>
    </source>
</evidence>
<dbReference type="InterPro" id="IPR044838">
    <property type="entry name" value="EGY1-like"/>
</dbReference>
<dbReference type="GO" id="GO:0006508">
    <property type="term" value="P:proteolysis"/>
    <property type="evidence" value="ECO:0007669"/>
    <property type="project" value="UniProtKB-KW"/>
</dbReference>
<feature type="transmembrane region" description="Helical" evidence="11">
    <location>
        <begin position="346"/>
        <end position="362"/>
    </location>
</feature>
<evidence type="ECO:0000256" key="9">
    <source>
        <dbReference type="ARBA" id="ARBA00023136"/>
    </source>
</evidence>
<evidence type="ECO:0000256" key="5">
    <source>
        <dbReference type="ARBA" id="ARBA00022692"/>
    </source>
</evidence>
<dbReference type="PANTHER" id="PTHR31412:SF0">
    <property type="entry name" value="ZINC METALLOPROTEASE EGY1, CHLOROPLASTIC-RELATED"/>
    <property type="match status" value="1"/>
</dbReference>
<evidence type="ECO:0000256" key="1">
    <source>
        <dbReference type="ARBA" id="ARBA00001947"/>
    </source>
</evidence>
<dbReference type="Proteomes" id="UP000231057">
    <property type="component" value="Chromosome"/>
</dbReference>
<feature type="transmembrane region" description="Helical" evidence="11">
    <location>
        <begin position="374"/>
        <end position="394"/>
    </location>
</feature>
<proteinExistence type="inferred from homology"/>
<keyword evidence="6" id="KW-0378">Hydrolase</keyword>